<name>A0ABY9TMK6_9GAMM</name>
<sequence>MPLQPKTLAILGIDDHGKVAAEIAQRNGYEVYFFDDQHPQQQKCGHWQVVGTEQDLINHGNKYDEIFVALSHNKRRDVKLTQFKNLGFNIATLISKDATVSNFCEIGVGAMIVANACINYGTKIGEGTIINTGANIDHSCTIDAFVHVSPGVNIAAEVNVGNYCWIGIGSNLIHQINIGHTVITGAGAVILNDVPSEVTVVGCPAHIVRRK</sequence>
<reference evidence="4" key="1">
    <citation type="submission" date="2023-09" db="EMBL/GenBank/DDBJ databases">
        <authorList>
            <person name="Li S."/>
            <person name="Li X."/>
            <person name="Zhang C."/>
            <person name="Zhao Z."/>
        </authorList>
    </citation>
    <scope>NUCLEOTIDE SEQUENCE [LARGE SCALE GENOMIC DNA]</scope>
    <source>
        <strain evidence="4">SQ345</strain>
    </source>
</reference>
<proteinExistence type="inferred from homology"/>
<evidence type="ECO:0000313" key="3">
    <source>
        <dbReference type="EMBL" id="WNC69636.1"/>
    </source>
</evidence>
<dbReference type="InterPro" id="IPR011004">
    <property type="entry name" value="Trimer_LpxA-like_sf"/>
</dbReference>
<keyword evidence="4" id="KW-1185">Reference proteome</keyword>
<dbReference type="EMBL" id="CP134146">
    <property type="protein sequence ID" value="WNC69636.1"/>
    <property type="molecule type" value="Genomic_DNA"/>
</dbReference>
<gene>
    <name evidence="3" type="ORF">RI845_05670</name>
</gene>
<dbReference type="RefSeq" id="WP_348388779.1">
    <property type="nucleotide sequence ID" value="NZ_CP134146.1"/>
</dbReference>
<dbReference type="Gene3D" id="3.40.50.20">
    <property type="match status" value="1"/>
</dbReference>
<dbReference type="Proteomes" id="UP001248581">
    <property type="component" value="Chromosome"/>
</dbReference>
<dbReference type="InterPro" id="IPR050179">
    <property type="entry name" value="Trans_hexapeptide_repeat"/>
</dbReference>
<dbReference type="Pfam" id="PF17836">
    <property type="entry name" value="PglD_N"/>
    <property type="match status" value="1"/>
</dbReference>
<dbReference type="PANTHER" id="PTHR43300">
    <property type="entry name" value="ACETYLTRANSFERASE"/>
    <property type="match status" value="1"/>
</dbReference>
<evidence type="ECO:0000256" key="1">
    <source>
        <dbReference type="ARBA" id="ARBA00007274"/>
    </source>
</evidence>
<dbReference type="SUPFAM" id="SSF51161">
    <property type="entry name" value="Trimeric LpxA-like enzymes"/>
    <property type="match status" value="1"/>
</dbReference>
<evidence type="ECO:0000259" key="2">
    <source>
        <dbReference type="Pfam" id="PF17836"/>
    </source>
</evidence>
<evidence type="ECO:0000313" key="4">
    <source>
        <dbReference type="Proteomes" id="UP001248581"/>
    </source>
</evidence>
<dbReference type="PANTHER" id="PTHR43300:SF7">
    <property type="entry name" value="UDP-N-ACETYLBACILLOSAMINE N-ACETYLTRANSFERASE"/>
    <property type="match status" value="1"/>
</dbReference>
<dbReference type="CDD" id="cd03360">
    <property type="entry name" value="LbH_AT_putative"/>
    <property type="match status" value="1"/>
</dbReference>
<accession>A0ABY9TMK6</accession>
<organism evidence="3 4">
    <name type="scientific">Thalassotalea nanhaiensis</name>
    <dbReference type="NCBI Taxonomy" id="3065648"/>
    <lineage>
        <taxon>Bacteria</taxon>
        <taxon>Pseudomonadati</taxon>
        <taxon>Pseudomonadota</taxon>
        <taxon>Gammaproteobacteria</taxon>
        <taxon>Alteromonadales</taxon>
        <taxon>Colwelliaceae</taxon>
        <taxon>Thalassotalea</taxon>
    </lineage>
</organism>
<feature type="domain" description="PglD N-terminal" evidence="2">
    <location>
        <begin position="8"/>
        <end position="77"/>
    </location>
</feature>
<dbReference type="Gene3D" id="2.160.10.10">
    <property type="entry name" value="Hexapeptide repeat proteins"/>
    <property type="match status" value="1"/>
</dbReference>
<protein>
    <submittedName>
        <fullName evidence="3">Acetyltransferase</fullName>
    </submittedName>
</protein>
<dbReference type="InterPro" id="IPR041561">
    <property type="entry name" value="PglD_N"/>
</dbReference>
<comment type="similarity">
    <text evidence="1">Belongs to the transferase hexapeptide repeat family.</text>
</comment>
<dbReference type="InterPro" id="IPR020019">
    <property type="entry name" value="AcTrfase_PglD-like"/>
</dbReference>
<dbReference type="NCBIfam" id="TIGR03570">
    <property type="entry name" value="NeuD_NnaD"/>
    <property type="match status" value="1"/>
</dbReference>